<evidence type="ECO:0000256" key="2">
    <source>
        <dbReference type="ARBA" id="ARBA00006275"/>
    </source>
</evidence>
<name>A0ABX7XEW1_9FLAO</name>
<keyword evidence="5" id="KW-0998">Cell outer membrane</keyword>
<dbReference type="SUPFAM" id="SSF48452">
    <property type="entry name" value="TPR-like"/>
    <property type="match status" value="1"/>
</dbReference>
<dbReference type="Pfam" id="PF14322">
    <property type="entry name" value="SusD-like_3"/>
    <property type="match status" value="1"/>
</dbReference>
<dbReference type="InterPro" id="IPR033985">
    <property type="entry name" value="SusD-like_N"/>
</dbReference>
<evidence type="ECO:0000256" key="1">
    <source>
        <dbReference type="ARBA" id="ARBA00004442"/>
    </source>
</evidence>
<feature type="domain" description="RagB/SusD" evidence="6">
    <location>
        <begin position="354"/>
        <end position="477"/>
    </location>
</feature>
<evidence type="ECO:0000259" key="7">
    <source>
        <dbReference type="Pfam" id="PF14322"/>
    </source>
</evidence>
<evidence type="ECO:0000313" key="9">
    <source>
        <dbReference type="Proteomes" id="UP000672011"/>
    </source>
</evidence>
<dbReference type="InterPro" id="IPR011990">
    <property type="entry name" value="TPR-like_helical_dom_sf"/>
</dbReference>
<reference evidence="9" key="2">
    <citation type="submission" date="2021-04" db="EMBL/GenBank/DDBJ databases">
        <title>Taxonomy of Flavobacteriaceae bacterium ZY171143.</title>
        <authorList>
            <person name="Li F."/>
        </authorList>
    </citation>
    <scope>NUCLEOTIDE SEQUENCE [LARGE SCALE GENOMIC DNA]</scope>
    <source>
        <strain evidence="9">ZY171143</strain>
    </source>
</reference>
<accession>A0ABX7XEW1</accession>
<keyword evidence="4" id="KW-0472">Membrane</keyword>
<dbReference type="Gene3D" id="1.25.40.390">
    <property type="match status" value="1"/>
</dbReference>
<dbReference type="PROSITE" id="PS51257">
    <property type="entry name" value="PROKAR_LIPOPROTEIN"/>
    <property type="match status" value="1"/>
</dbReference>
<sequence length="478" mass="53595">MKKYILTILSAALFVSCSDDFLDKDAQGTVSADQLSDVIKNFPEKALTIVEGAESGNNKYLIQFNTNGAAAHDDFGYMSVKLGLDHMTNDFVATASHWFNSYYMYVARQESNSRNLMVWKYNYKVIYNMNNVLSLIPADANDESVLQIKGRALAMRAQAYLDLIRLYGNGDLGIPYYSQELYDTNRVPTNVVYQNIENDLLEAYELLQNYTPANKQMISKNVVAGFLSRLYLTTGNNAAAAQYANAARQGYAPMNEAQLKDGFDDISNPEWMWGGDIDGSTSTSYASFFSNIGNLNDGYAGLLQVYKGIDKRFYDALPSTDIRKNNWFVTEGNSYGLPAYANIKFVDATFFVGDYVFMRAAEMYFNEAEALALSGNEAQAKQVLFEIMSTRDTAYQLSSNSGQALLDEIRLNKRVEMWGEGTTFFDMKRWNEGLDRTYTGSNHGSHGLLNYPAGSTKFTFQIPISEINTNPNIVQNPL</sequence>
<feature type="domain" description="SusD-like N-terminal" evidence="7">
    <location>
        <begin position="85"/>
        <end position="232"/>
    </location>
</feature>
<reference evidence="8 9" key="1">
    <citation type="journal article" date="2021" name="Int. J. Syst. Evol. Microbiol.">
        <title>Faecalibacter bovis sp. nov., isolated from cow faeces.</title>
        <authorList>
            <person name="Li F."/>
            <person name="Zhao W."/>
            <person name="Hong Q."/>
            <person name="Shao Q."/>
            <person name="Song J."/>
            <person name="Yang S."/>
        </authorList>
    </citation>
    <scope>NUCLEOTIDE SEQUENCE [LARGE SCALE GENOMIC DNA]</scope>
    <source>
        <strain evidence="8 9">ZY171143</strain>
    </source>
</reference>
<keyword evidence="9" id="KW-1185">Reference proteome</keyword>
<keyword evidence="3" id="KW-0732">Signal</keyword>
<evidence type="ECO:0000313" key="8">
    <source>
        <dbReference type="EMBL" id="QTV06463.1"/>
    </source>
</evidence>
<proteinExistence type="inferred from homology"/>
<organism evidence="8 9">
    <name type="scientific">Faecalibacter bovis</name>
    <dbReference type="NCBI Taxonomy" id="2898187"/>
    <lineage>
        <taxon>Bacteria</taxon>
        <taxon>Pseudomonadati</taxon>
        <taxon>Bacteroidota</taxon>
        <taxon>Flavobacteriia</taxon>
        <taxon>Flavobacteriales</taxon>
        <taxon>Weeksellaceae</taxon>
        <taxon>Faecalibacter</taxon>
    </lineage>
</organism>
<protein>
    <submittedName>
        <fullName evidence="8">RagB/SusD family nutrient uptake outer membrane protein</fullName>
    </submittedName>
</protein>
<dbReference type="Pfam" id="PF07980">
    <property type="entry name" value="SusD_RagB"/>
    <property type="match status" value="1"/>
</dbReference>
<dbReference type="InterPro" id="IPR012944">
    <property type="entry name" value="SusD_RagB_dom"/>
</dbReference>
<dbReference type="Proteomes" id="UP000672011">
    <property type="component" value="Chromosome"/>
</dbReference>
<evidence type="ECO:0000256" key="4">
    <source>
        <dbReference type="ARBA" id="ARBA00023136"/>
    </source>
</evidence>
<evidence type="ECO:0000259" key="6">
    <source>
        <dbReference type="Pfam" id="PF07980"/>
    </source>
</evidence>
<dbReference type="EMBL" id="CP072842">
    <property type="protein sequence ID" value="QTV06463.1"/>
    <property type="molecule type" value="Genomic_DNA"/>
</dbReference>
<dbReference type="RefSeq" id="WP_230477179.1">
    <property type="nucleotide sequence ID" value="NZ_CP072842.1"/>
</dbReference>
<evidence type="ECO:0000256" key="5">
    <source>
        <dbReference type="ARBA" id="ARBA00023237"/>
    </source>
</evidence>
<evidence type="ECO:0000256" key="3">
    <source>
        <dbReference type="ARBA" id="ARBA00022729"/>
    </source>
</evidence>
<comment type="subcellular location">
    <subcellularLocation>
        <location evidence="1">Cell outer membrane</location>
    </subcellularLocation>
</comment>
<gene>
    <name evidence="8" type="ORF">J9309_03795</name>
</gene>
<comment type="similarity">
    <text evidence="2">Belongs to the SusD family.</text>
</comment>